<dbReference type="InterPro" id="IPR001245">
    <property type="entry name" value="Ser-Thr/Tyr_kinase_cat_dom"/>
</dbReference>
<evidence type="ECO:0000313" key="3">
    <source>
        <dbReference type="Proteomes" id="UP001620626"/>
    </source>
</evidence>
<sequence length="245" mass="28300">MSIFDNGSKPILSVWISDNDNFVEELQPVPLGDNVVKFPIVLIHGNFVEFSMPDHSLHNKIRFHYLYIDYIDHSVLAFLRSNKPIWDRMGTKLTLWPYRTEKDQSIWDVFAHEIWPIFATNIRHLSFDDGDYLDKLRHHTSSTILTDLDQLNSIDSGRLFPEGIADFEVLNPTAAQALTKWLHTPSRAVDHRNIIKFYGIAMTREHVMLVFELASDGSLLHFLKTYQRPSDVKWTMCVDTASGLA</sequence>
<dbReference type="InterPro" id="IPR011009">
    <property type="entry name" value="Kinase-like_dom_sf"/>
</dbReference>
<protein>
    <recommendedName>
        <fullName evidence="1">Serine-threonine/tyrosine-protein kinase catalytic domain-containing protein</fullName>
    </recommendedName>
</protein>
<dbReference type="AlphaFoldDB" id="A0ABD2LKF2"/>
<gene>
    <name evidence="2" type="ORF">niasHT_016583</name>
</gene>
<name>A0ABD2LKF2_9BILA</name>
<keyword evidence="3" id="KW-1185">Reference proteome</keyword>
<feature type="domain" description="Serine-threonine/tyrosine-protein kinase catalytic" evidence="1">
    <location>
        <begin position="188"/>
        <end position="244"/>
    </location>
</feature>
<accession>A0ABD2LKF2</accession>
<proteinExistence type="predicted"/>
<evidence type="ECO:0000313" key="2">
    <source>
        <dbReference type="EMBL" id="KAL3115654.1"/>
    </source>
</evidence>
<reference evidence="2 3" key="1">
    <citation type="submission" date="2024-10" db="EMBL/GenBank/DDBJ databases">
        <authorList>
            <person name="Kim D."/>
        </authorList>
    </citation>
    <scope>NUCLEOTIDE SEQUENCE [LARGE SCALE GENOMIC DNA]</scope>
    <source>
        <strain evidence="2">BH-2024</strain>
    </source>
</reference>
<comment type="caution">
    <text evidence="2">The sequence shown here is derived from an EMBL/GenBank/DDBJ whole genome shotgun (WGS) entry which is preliminary data.</text>
</comment>
<evidence type="ECO:0000259" key="1">
    <source>
        <dbReference type="Pfam" id="PF07714"/>
    </source>
</evidence>
<dbReference type="EMBL" id="JBICBT010000370">
    <property type="protein sequence ID" value="KAL3115654.1"/>
    <property type="molecule type" value="Genomic_DNA"/>
</dbReference>
<organism evidence="2 3">
    <name type="scientific">Heterodera trifolii</name>
    <dbReference type="NCBI Taxonomy" id="157864"/>
    <lineage>
        <taxon>Eukaryota</taxon>
        <taxon>Metazoa</taxon>
        <taxon>Ecdysozoa</taxon>
        <taxon>Nematoda</taxon>
        <taxon>Chromadorea</taxon>
        <taxon>Rhabditida</taxon>
        <taxon>Tylenchina</taxon>
        <taxon>Tylenchomorpha</taxon>
        <taxon>Tylenchoidea</taxon>
        <taxon>Heteroderidae</taxon>
        <taxon>Heteroderinae</taxon>
        <taxon>Heterodera</taxon>
    </lineage>
</organism>
<dbReference type="Gene3D" id="1.10.510.10">
    <property type="entry name" value="Transferase(Phosphotransferase) domain 1"/>
    <property type="match status" value="1"/>
</dbReference>
<dbReference type="SUPFAM" id="SSF56112">
    <property type="entry name" value="Protein kinase-like (PK-like)"/>
    <property type="match status" value="1"/>
</dbReference>
<dbReference type="Pfam" id="PF07714">
    <property type="entry name" value="PK_Tyr_Ser-Thr"/>
    <property type="match status" value="1"/>
</dbReference>
<dbReference type="Proteomes" id="UP001620626">
    <property type="component" value="Unassembled WGS sequence"/>
</dbReference>